<dbReference type="Gene3D" id="3.30.50.10">
    <property type="entry name" value="Erythroid Transcription Factor GATA-1, subunit A"/>
    <property type="match status" value="1"/>
</dbReference>
<feature type="binding site" evidence="3">
    <location>
        <position position="46"/>
    </location>
    <ligand>
        <name>Zn(2+)</name>
        <dbReference type="ChEBI" id="CHEBI:29105"/>
    </ligand>
</feature>
<feature type="binding site" evidence="3">
    <location>
        <position position="50"/>
    </location>
    <ligand>
        <name>Zn(2+)</name>
        <dbReference type="ChEBI" id="CHEBI:29105"/>
    </ligand>
</feature>
<comment type="subunit">
    <text evidence="3">Interacts with GyrB.</text>
</comment>
<dbReference type="InterPro" id="IPR013088">
    <property type="entry name" value="Znf_NHR/GATA"/>
</dbReference>
<dbReference type="HAMAP" id="MF_00649">
    <property type="entry name" value="DNA_gyrase_inhibitor_YacG"/>
    <property type="match status" value="1"/>
</dbReference>
<evidence type="ECO:0000256" key="4">
    <source>
        <dbReference type="SAM" id="MobiDB-lite"/>
    </source>
</evidence>
<gene>
    <name evidence="3" type="primary">yacG</name>
    <name evidence="5" type="ORF">DM194_23160</name>
</gene>
<evidence type="ECO:0000313" key="5">
    <source>
        <dbReference type="EMBL" id="AWU97193.1"/>
    </source>
</evidence>
<dbReference type="SUPFAM" id="SSF57716">
    <property type="entry name" value="Glucocorticoid receptor-like (DNA-binding domain)"/>
    <property type="match status" value="1"/>
</dbReference>
<dbReference type="KEGG" id="azm:DM194_23160"/>
<feature type="binding site" evidence="3">
    <location>
        <position position="34"/>
    </location>
    <ligand>
        <name>Zn(2+)</name>
        <dbReference type="ChEBI" id="CHEBI:29105"/>
    </ligand>
</feature>
<sequence length="83" mass="8853">MSDHQFPGAEQRPHSHAPSRAGAKAGAGTQCPICGRPSEPATRPFCSKRCADIDLSRWLGEGYRIPGSEAPVPPRESGLDDEP</sequence>
<keyword evidence="2 3" id="KW-0862">Zinc</keyword>
<dbReference type="InterPro" id="IPR005584">
    <property type="entry name" value="DNA_gyrase_inhibitor_YacG"/>
</dbReference>
<evidence type="ECO:0000256" key="2">
    <source>
        <dbReference type="ARBA" id="ARBA00022833"/>
    </source>
</evidence>
<evidence type="ECO:0000256" key="1">
    <source>
        <dbReference type="ARBA" id="ARBA00022723"/>
    </source>
</evidence>
<reference evidence="5 6" key="1">
    <citation type="submission" date="2018-06" db="EMBL/GenBank/DDBJ databases">
        <title>Complete genome sequencing of Azospirillum sp. M2T2B2.</title>
        <authorList>
            <person name="Heo J."/>
            <person name="Kim S.-J."/>
            <person name="Kwon S.-W."/>
            <person name="Anandham R."/>
        </authorList>
    </citation>
    <scope>NUCLEOTIDE SEQUENCE [LARGE SCALE GENOMIC DNA]</scope>
    <source>
        <strain evidence="5 6">M2T2B2</strain>
        <plasmid evidence="5 6">unnamed3</plasmid>
    </source>
</reference>
<evidence type="ECO:0000313" key="6">
    <source>
        <dbReference type="Proteomes" id="UP000249605"/>
    </source>
</evidence>
<dbReference type="GO" id="GO:0008657">
    <property type="term" value="F:DNA topoisomerase type II (double strand cut, ATP-hydrolyzing) inhibitor activity"/>
    <property type="evidence" value="ECO:0007669"/>
    <property type="project" value="UniProtKB-UniRule"/>
</dbReference>
<dbReference type="AlphaFoldDB" id="A0A2U9SEA6"/>
<keyword evidence="6" id="KW-1185">Reference proteome</keyword>
<name>A0A2U9SEA6_9PROT</name>
<comment type="cofactor">
    <cofactor evidence="3">
        <name>Zn(2+)</name>
        <dbReference type="ChEBI" id="CHEBI:29105"/>
    </cofactor>
    <text evidence="3">Binds 1 zinc ion.</text>
</comment>
<keyword evidence="1 3" id="KW-0479">Metal-binding</keyword>
<protein>
    <recommendedName>
        <fullName evidence="3">DNA gyrase inhibitor YacG</fullName>
    </recommendedName>
</protein>
<keyword evidence="5" id="KW-0614">Plasmid</keyword>
<geneLocation type="plasmid" evidence="5 6">
    <name>unnamed3</name>
</geneLocation>
<dbReference type="RefSeq" id="WP_111069923.1">
    <property type="nucleotide sequence ID" value="NZ_CP029833.1"/>
</dbReference>
<feature type="region of interest" description="Disordered" evidence="4">
    <location>
        <begin position="61"/>
        <end position="83"/>
    </location>
</feature>
<feature type="binding site" evidence="3">
    <location>
        <position position="31"/>
    </location>
    <ligand>
        <name>Zn(2+)</name>
        <dbReference type="ChEBI" id="CHEBI:29105"/>
    </ligand>
</feature>
<dbReference type="EMBL" id="CP029833">
    <property type="protein sequence ID" value="AWU97193.1"/>
    <property type="molecule type" value="Genomic_DNA"/>
</dbReference>
<dbReference type="Proteomes" id="UP000249605">
    <property type="component" value="Plasmid unnamed3"/>
</dbReference>
<dbReference type="OrthoDB" id="9809663at2"/>
<feature type="region of interest" description="Disordered" evidence="4">
    <location>
        <begin position="1"/>
        <end position="45"/>
    </location>
</feature>
<dbReference type="Pfam" id="PF03884">
    <property type="entry name" value="YacG"/>
    <property type="match status" value="1"/>
</dbReference>
<accession>A0A2U9SEA6</accession>
<dbReference type="PANTHER" id="PTHR36150:SF1">
    <property type="entry name" value="DNA GYRASE INHIBITOR YACG"/>
    <property type="match status" value="1"/>
</dbReference>
<comment type="function">
    <text evidence="3">Inhibits all the catalytic activities of DNA gyrase by preventing its interaction with DNA. Acts by binding directly to the C-terminal domain of GyrB, which probably disrupts DNA binding by the gyrase.</text>
</comment>
<dbReference type="PANTHER" id="PTHR36150">
    <property type="entry name" value="DNA GYRASE INHIBITOR YACG"/>
    <property type="match status" value="1"/>
</dbReference>
<comment type="similarity">
    <text evidence="3">Belongs to the DNA gyrase inhibitor YacG family.</text>
</comment>
<evidence type="ECO:0000256" key="3">
    <source>
        <dbReference type="HAMAP-Rule" id="MF_00649"/>
    </source>
</evidence>
<organism evidence="5 6">
    <name type="scientific">Azospirillum ramasamyi</name>
    <dbReference type="NCBI Taxonomy" id="682998"/>
    <lineage>
        <taxon>Bacteria</taxon>
        <taxon>Pseudomonadati</taxon>
        <taxon>Pseudomonadota</taxon>
        <taxon>Alphaproteobacteria</taxon>
        <taxon>Rhodospirillales</taxon>
        <taxon>Azospirillaceae</taxon>
        <taxon>Azospirillum</taxon>
    </lineage>
</organism>
<dbReference type="GO" id="GO:0008270">
    <property type="term" value="F:zinc ion binding"/>
    <property type="evidence" value="ECO:0007669"/>
    <property type="project" value="UniProtKB-UniRule"/>
</dbReference>
<dbReference type="GO" id="GO:0006355">
    <property type="term" value="P:regulation of DNA-templated transcription"/>
    <property type="evidence" value="ECO:0007669"/>
    <property type="project" value="InterPro"/>
</dbReference>
<proteinExistence type="inferred from homology"/>